<feature type="transmembrane region" description="Helical" evidence="1">
    <location>
        <begin position="57"/>
        <end position="74"/>
    </location>
</feature>
<dbReference type="Pfam" id="PF20862">
    <property type="entry name" value="DUF6843"/>
    <property type="match status" value="1"/>
</dbReference>
<dbReference type="InterPro" id="IPR049293">
    <property type="entry name" value="DUF6843"/>
</dbReference>
<keyword evidence="1" id="KW-0812">Transmembrane</keyword>
<reference evidence="3 4" key="1">
    <citation type="submission" date="2018-02" db="EMBL/GenBank/DDBJ databases">
        <title>Draft genome sequence of bacterial isolates from marine environment.</title>
        <authorList>
            <person name="Singh S.K."/>
            <person name="Hill R."/>
            <person name="Major S."/>
            <person name="Cai H."/>
            <person name="Li Y."/>
        </authorList>
    </citation>
    <scope>NUCLEOTIDE SEQUENCE [LARGE SCALE GENOMIC DNA]</scope>
    <source>
        <strain evidence="3 4">IMET F</strain>
    </source>
</reference>
<accession>A0A2S7I3T6</accession>
<evidence type="ECO:0000313" key="3">
    <source>
        <dbReference type="EMBL" id="PPZ91252.1"/>
    </source>
</evidence>
<gene>
    <name evidence="3" type="ORF">C3729_09575</name>
</gene>
<dbReference type="EMBL" id="PTPZ01000005">
    <property type="protein sequence ID" value="PPZ91252.1"/>
    <property type="molecule type" value="Genomic_DNA"/>
</dbReference>
<feature type="transmembrane region" description="Helical" evidence="1">
    <location>
        <begin position="7"/>
        <end position="25"/>
    </location>
</feature>
<evidence type="ECO:0000256" key="1">
    <source>
        <dbReference type="SAM" id="Phobius"/>
    </source>
</evidence>
<dbReference type="RefSeq" id="WP_104793929.1">
    <property type="nucleotide sequence ID" value="NZ_PTPZ01000005.1"/>
</dbReference>
<sequence length="226" mass="26928">MINKDIFKIFILTLIITNSLIIGFLPGLLYFYFLPIISLIILITILWFTNYNSLKKIVFSILPIIIVPICILIWKKINTIEPEIFLIPKNYRGFVYISYNHKCGTPIKYEEDSRVYEIPNDGVLLTQFKDEQGFINQKFYIIDNEKRVKIEELMVQDFNEEWTLEKNKKEPPRDKLAIFYAGRTYSNGNSEFFIGTYNDLKKYYYYEKRIDSTANKKIEKLKTDCR</sequence>
<keyword evidence="1" id="KW-1133">Transmembrane helix</keyword>
<dbReference type="AlphaFoldDB" id="A0A2S7I3T6"/>
<feature type="domain" description="DUF6843" evidence="2">
    <location>
        <begin position="81"/>
        <end position="178"/>
    </location>
</feature>
<name>A0A2S7I3T6_9FLAO</name>
<evidence type="ECO:0000259" key="2">
    <source>
        <dbReference type="Pfam" id="PF20862"/>
    </source>
</evidence>
<comment type="caution">
    <text evidence="3">The sequence shown here is derived from an EMBL/GenBank/DDBJ whole genome shotgun (WGS) entry which is preliminary data.</text>
</comment>
<proteinExistence type="predicted"/>
<keyword evidence="1" id="KW-0472">Membrane</keyword>
<dbReference type="Proteomes" id="UP000238565">
    <property type="component" value="Unassembled WGS sequence"/>
</dbReference>
<organism evidence="3 4">
    <name type="scientific">Cloacibacterium normanense</name>
    <dbReference type="NCBI Taxonomy" id="237258"/>
    <lineage>
        <taxon>Bacteria</taxon>
        <taxon>Pseudomonadati</taxon>
        <taxon>Bacteroidota</taxon>
        <taxon>Flavobacteriia</taxon>
        <taxon>Flavobacteriales</taxon>
        <taxon>Weeksellaceae</taxon>
    </lineage>
</organism>
<evidence type="ECO:0000313" key="4">
    <source>
        <dbReference type="Proteomes" id="UP000238565"/>
    </source>
</evidence>
<protein>
    <recommendedName>
        <fullName evidence="2">DUF6843 domain-containing protein</fullName>
    </recommendedName>
</protein>
<feature type="transmembrane region" description="Helical" evidence="1">
    <location>
        <begin position="31"/>
        <end position="50"/>
    </location>
</feature>